<feature type="transmembrane region" description="Helical" evidence="7">
    <location>
        <begin position="135"/>
        <end position="159"/>
    </location>
</feature>
<organism evidence="9">
    <name type="scientific">bioreactor metagenome</name>
    <dbReference type="NCBI Taxonomy" id="1076179"/>
    <lineage>
        <taxon>unclassified sequences</taxon>
        <taxon>metagenomes</taxon>
        <taxon>ecological metagenomes</taxon>
    </lineage>
</organism>
<protein>
    <submittedName>
        <fullName evidence="9">C4-dicarboxylate TRAP transporter large permease protein DctM</fullName>
    </submittedName>
</protein>
<dbReference type="GO" id="GO:0005886">
    <property type="term" value="C:plasma membrane"/>
    <property type="evidence" value="ECO:0007669"/>
    <property type="project" value="UniProtKB-SubCell"/>
</dbReference>
<feature type="transmembrane region" description="Helical" evidence="7">
    <location>
        <begin position="398"/>
        <end position="422"/>
    </location>
</feature>
<evidence type="ECO:0000313" key="9">
    <source>
        <dbReference type="EMBL" id="MPM22306.1"/>
    </source>
</evidence>
<feature type="transmembrane region" description="Helical" evidence="7">
    <location>
        <begin position="314"/>
        <end position="331"/>
    </location>
</feature>
<evidence type="ECO:0000256" key="6">
    <source>
        <dbReference type="ARBA" id="ARBA00023136"/>
    </source>
</evidence>
<feature type="transmembrane region" description="Helical" evidence="7">
    <location>
        <begin position="81"/>
        <end position="105"/>
    </location>
</feature>
<sequence>MITAALFGGFLICMFFSVPIALCLAGGGILATMVGGTVDLFVCAQRLFASIDSFTLMAIPFFMIAGNLMSSGGISKRLCDFANSLIGWLPGGLACASILSCMIFGALSGSPTATTAAIGGILVPALIENGYSKKFALSTIAVAGLLGTIIPPSTIMITYSSCTDVSIGSMFMGGILPGVALSVCMMVIAVSYGVKHKAEITRIPFSVRRVGRTFVRGVGAFLMPVIILGGIYTGIFTPTESAAIACIYGLIVGIFFYRELKVADLKKVLVDSASSSAMVMVIIACAGIFGMVMTREQIPAKVATVLISVAGNKYVFLLLVNIMLLIVGCFLETTAAILIIAPVLLPAVAAFGINPIHFGIIVCVNLAIGCATPPLGVNLYVAAGLTRDKVDMVINRHLVGYIIASVVALLVITYCEPLVMFLPNMMA</sequence>
<feature type="domain" description="TRAP C4-dicarboxylate transport system permease DctM subunit" evidence="8">
    <location>
        <begin position="7"/>
        <end position="416"/>
    </location>
</feature>
<feature type="transmembrane region" description="Helical" evidence="7">
    <location>
        <begin position="47"/>
        <end position="69"/>
    </location>
</feature>
<evidence type="ECO:0000256" key="2">
    <source>
        <dbReference type="ARBA" id="ARBA00022475"/>
    </source>
</evidence>
<dbReference type="NCBIfam" id="TIGR00786">
    <property type="entry name" value="dctM"/>
    <property type="match status" value="1"/>
</dbReference>
<evidence type="ECO:0000256" key="5">
    <source>
        <dbReference type="ARBA" id="ARBA00022989"/>
    </source>
</evidence>
<dbReference type="PANTHER" id="PTHR33362">
    <property type="entry name" value="SIALIC ACID TRAP TRANSPORTER PERMEASE PROTEIN SIAT-RELATED"/>
    <property type="match status" value="1"/>
</dbReference>
<accession>A0A644Y1D0</accession>
<dbReference type="PANTHER" id="PTHR33362:SF5">
    <property type="entry name" value="C4-DICARBOXYLATE TRAP TRANSPORTER LARGE PERMEASE PROTEIN DCTM"/>
    <property type="match status" value="1"/>
</dbReference>
<reference evidence="9" key="1">
    <citation type="submission" date="2019-08" db="EMBL/GenBank/DDBJ databases">
        <authorList>
            <person name="Kucharzyk K."/>
            <person name="Murdoch R.W."/>
            <person name="Higgins S."/>
            <person name="Loffler F."/>
        </authorList>
    </citation>
    <scope>NUCLEOTIDE SEQUENCE</scope>
</reference>
<dbReference type="AlphaFoldDB" id="A0A644Y1D0"/>
<evidence type="ECO:0000256" key="4">
    <source>
        <dbReference type="ARBA" id="ARBA00022692"/>
    </source>
</evidence>
<keyword evidence="4 7" id="KW-0812">Transmembrane</keyword>
<keyword evidence="5 7" id="KW-1133">Transmembrane helix</keyword>
<dbReference type="InterPro" id="IPR010656">
    <property type="entry name" value="DctM"/>
</dbReference>
<proteinExistence type="predicted"/>
<keyword evidence="2" id="KW-1003">Cell membrane</keyword>
<evidence type="ECO:0000256" key="1">
    <source>
        <dbReference type="ARBA" id="ARBA00004429"/>
    </source>
</evidence>
<feature type="transmembrane region" description="Helical" evidence="7">
    <location>
        <begin position="359"/>
        <end position="386"/>
    </location>
</feature>
<evidence type="ECO:0000256" key="7">
    <source>
        <dbReference type="SAM" id="Phobius"/>
    </source>
</evidence>
<feature type="transmembrane region" description="Helical" evidence="7">
    <location>
        <begin position="336"/>
        <end position="353"/>
    </location>
</feature>
<keyword evidence="3" id="KW-0997">Cell inner membrane</keyword>
<evidence type="ECO:0000259" key="8">
    <source>
        <dbReference type="Pfam" id="PF06808"/>
    </source>
</evidence>
<name>A0A644Y1D0_9ZZZZ</name>
<comment type="caution">
    <text evidence="9">The sequence shown here is derived from an EMBL/GenBank/DDBJ whole genome shotgun (WGS) entry which is preliminary data.</text>
</comment>
<feature type="transmembrane region" description="Helical" evidence="7">
    <location>
        <begin position="241"/>
        <end position="257"/>
    </location>
</feature>
<evidence type="ECO:0000256" key="3">
    <source>
        <dbReference type="ARBA" id="ARBA00022519"/>
    </source>
</evidence>
<comment type="subcellular location">
    <subcellularLocation>
        <location evidence="1">Cell inner membrane</location>
        <topology evidence="1">Multi-pass membrane protein</topology>
    </subcellularLocation>
</comment>
<dbReference type="PIRSF" id="PIRSF006066">
    <property type="entry name" value="HI0050"/>
    <property type="match status" value="1"/>
</dbReference>
<dbReference type="EMBL" id="VSSQ01003779">
    <property type="protein sequence ID" value="MPM22306.1"/>
    <property type="molecule type" value="Genomic_DNA"/>
</dbReference>
<dbReference type="GO" id="GO:0022857">
    <property type="term" value="F:transmembrane transporter activity"/>
    <property type="evidence" value="ECO:0007669"/>
    <property type="project" value="TreeGrafter"/>
</dbReference>
<keyword evidence="6 7" id="KW-0472">Membrane</keyword>
<dbReference type="Pfam" id="PF06808">
    <property type="entry name" value="DctM"/>
    <property type="match status" value="1"/>
</dbReference>
<feature type="transmembrane region" description="Helical" evidence="7">
    <location>
        <begin position="171"/>
        <end position="194"/>
    </location>
</feature>
<gene>
    <name evidence="9" type="primary">dctM_36</name>
    <name evidence="9" type="ORF">SDC9_68758</name>
</gene>
<feature type="transmembrane region" description="Helical" evidence="7">
    <location>
        <begin position="269"/>
        <end position="294"/>
    </location>
</feature>
<feature type="transmembrane region" description="Helical" evidence="7">
    <location>
        <begin position="111"/>
        <end position="128"/>
    </location>
</feature>
<feature type="transmembrane region" description="Helical" evidence="7">
    <location>
        <begin position="214"/>
        <end position="235"/>
    </location>
</feature>
<dbReference type="InterPro" id="IPR004681">
    <property type="entry name" value="TRAP_DctM"/>
</dbReference>